<dbReference type="EMBL" id="BLLI01000027">
    <property type="protein sequence ID" value="GFH42537.1"/>
    <property type="molecule type" value="Genomic_DNA"/>
</dbReference>
<feature type="transmembrane region" description="Helical" evidence="6">
    <location>
        <begin position="28"/>
        <end position="45"/>
    </location>
</feature>
<name>A0A6A0BFC0_9LACT</name>
<feature type="transmembrane region" description="Helical" evidence="6">
    <location>
        <begin position="293"/>
        <end position="311"/>
    </location>
</feature>
<gene>
    <name evidence="8" type="ORF">Hs30E_10880</name>
</gene>
<dbReference type="GO" id="GO:0022857">
    <property type="term" value="F:transmembrane transporter activity"/>
    <property type="evidence" value="ECO:0007669"/>
    <property type="project" value="InterPro"/>
</dbReference>
<evidence type="ECO:0000256" key="1">
    <source>
        <dbReference type="ARBA" id="ARBA00004651"/>
    </source>
</evidence>
<feature type="transmembrane region" description="Helical" evidence="6">
    <location>
        <begin position="195"/>
        <end position="215"/>
    </location>
</feature>
<accession>A0A6A0BFC0</accession>
<evidence type="ECO:0000256" key="4">
    <source>
        <dbReference type="ARBA" id="ARBA00022989"/>
    </source>
</evidence>
<evidence type="ECO:0000313" key="9">
    <source>
        <dbReference type="Proteomes" id="UP000480303"/>
    </source>
</evidence>
<feature type="domain" description="Major facilitator superfamily (MFS) profile" evidence="7">
    <location>
        <begin position="1"/>
        <end position="342"/>
    </location>
</feature>
<keyword evidence="5 6" id="KW-0472">Membrane</keyword>
<evidence type="ECO:0000313" key="8">
    <source>
        <dbReference type="EMBL" id="GFH42537.1"/>
    </source>
</evidence>
<feature type="transmembrane region" description="Helical" evidence="6">
    <location>
        <begin position="117"/>
        <end position="134"/>
    </location>
</feature>
<dbReference type="AlphaFoldDB" id="A0A6A0BFC0"/>
<dbReference type="PANTHER" id="PTHR23530">
    <property type="entry name" value="TRANSPORT PROTEIN-RELATED"/>
    <property type="match status" value="1"/>
</dbReference>
<comment type="caution">
    <text evidence="8">The sequence shown here is derived from an EMBL/GenBank/DDBJ whole genome shotgun (WGS) entry which is preliminary data.</text>
</comment>
<dbReference type="Gene3D" id="1.20.1250.20">
    <property type="entry name" value="MFS general substrate transporter like domains"/>
    <property type="match status" value="2"/>
</dbReference>
<keyword evidence="3 6" id="KW-0812">Transmembrane</keyword>
<sequence length="345" mass="38665">MAVFQVTKLVTELPTGYIADRFGKKKSVISSVLLEIIGLIIALFSPTMLGFIFAMIIGGIAYTLSSGALDALLIEEMLATKSRSLEQINSVIRVLFYVGMGLSSLCAGIIARFSFYWVYMITIMIQIVLIYLLIARLKTTIEQHEVKQIIRVNDIKNYLMHHQKIFYILSVDFAYAVAFLPTEVFYVNYLSNQGIDIAIIGALTTIQLIGSAIIGIWSHRLLKNIRIAHVLVGGPLIGLIALLSFAISPNIILSIFFYILANVIFCSYAPIFSRIFHEHLENNIRATMMSIRSLLFAFVGLTMNPLFGYLIENIGFQLTFVVGIILSMFLIVINSFIFKKVLATY</sequence>
<dbReference type="SUPFAM" id="SSF103473">
    <property type="entry name" value="MFS general substrate transporter"/>
    <property type="match status" value="1"/>
</dbReference>
<keyword evidence="9" id="KW-1185">Reference proteome</keyword>
<evidence type="ECO:0000256" key="5">
    <source>
        <dbReference type="ARBA" id="ARBA00023136"/>
    </source>
</evidence>
<dbReference type="Pfam" id="PF07690">
    <property type="entry name" value="MFS_1"/>
    <property type="match status" value="2"/>
</dbReference>
<dbReference type="PANTHER" id="PTHR23530:SF1">
    <property type="entry name" value="PERMEASE, MAJOR FACILITATOR SUPERFAMILY-RELATED"/>
    <property type="match status" value="1"/>
</dbReference>
<feature type="transmembrane region" description="Helical" evidence="6">
    <location>
        <begin position="227"/>
        <end position="245"/>
    </location>
</feature>
<feature type="transmembrane region" description="Helical" evidence="6">
    <location>
        <begin position="317"/>
        <end position="338"/>
    </location>
</feature>
<keyword evidence="2" id="KW-0813">Transport</keyword>
<dbReference type="Proteomes" id="UP000480303">
    <property type="component" value="Unassembled WGS sequence"/>
</dbReference>
<comment type="subcellular location">
    <subcellularLocation>
        <location evidence="1">Cell membrane</location>
        <topology evidence="1">Multi-pass membrane protein</topology>
    </subcellularLocation>
</comment>
<evidence type="ECO:0000259" key="7">
    <source>
        <dbReference type="PROSITE" id="PS50850"/>
    </source>
</evidence>
<organism evidence="8 9">
    <name type="scientific">Pseudolactococcus hodotermopsidis</name>
    <dbReference type="NCBI Taxonomy" id="2709157"/>
    <lineage>
        <taxon>Bacteria</taxon>
        <taxon>Bacillati</taxon>
        <taxon>Bacillota</taxon>
        <taxon>Bacilli</taxon>
        <taxon>Lactobacillales</taxon>
        <taxon>Streptococcaceae</taxon>
        <taxon>Pseudolactococcus</taxon>
    </lineage>
</organism>
<feature type="transmembrane region" description="Helical" evidence="6">
    <location>
        <begin position="94"/>
        <end position="111"/>
    </location>
</feature>
<evidence type="ECO:0000256" key="6">
    <source>
        <dbReference type="SAM" id="Phobius"/>
    </source>
</evidence>
<feature type="transmembrane region" description="Helical" evidence="6">
    <location>
        <begin position="165"/>
        <end position="189"/>
    </location>
</feature>
<keyword evidence="4 6" id="KW-1133">Transmembrane helix</keyword>
<reference evidence="8 9" key="1">
    <citation type="submission" date="2020-02" db="EMBL/GenBank/DDBJ databases">
        <title>Draft genome sequence of Lactococcus sp. Hs30E4-3.</title>
        <authorList>
            <person name="Noda S."/>
            <person name="Yuki M."/>
            <person name="Ohkuma M."/>
        </authorList>
    </citation>
    <scope>NUCLEOTIDE SEQUENCE [LARGE SCALE GENOMIC DNA]</scope>
    <source>
        <strain evidence="8 9">Hs30E4-3</strain>
    </source>
</reference>
<feature type="transmembrane region" description="Helical" evidence="6">
    <location>
        <begin position="51"/>
        <end position="73"/>
    </location>
</feature>
<proteinExistence type="predicted"/>
<feature type="transmembrane region" description="Helical" evidence="6">
    <location>
        <begin position="251"/>
        <end position="272"/>
    </location>
</feature>
<dbReference type="InterPro" id="IPR053160">
    <property type="entry name" value="MFS_DHA3_Transporter"/>
</dbReference>
<dbReference type="PROSITE" id="PS50850">
    <property type="entry name" value="MFS"/>
    <property type="match status" value="1"/>
</dbReference>
<evidence type="ECO:0000256" key="2">
    <source>
        <dbReference type="ARBA" id="ARBA00022448"/>
    </source>
</evidence>
<dbReference type="InterPro" id="IPR020846">
    <property type="entry name" value="MFS_dom"/>
</dbReference>
<protein>
    <submittedName>
        <fullName evidence="8">MFS transporter</fullName>
    </submittedName>
</protein>
<dbReference type="GO" id="GO:0005886">
    <property type="term" value="C:plasma membrane"/>
    <property type="evidence" value="ECO:0007669"/>
    <property type="project" value="UniProtKB-SubCell"/>
</dbReference>
<dbReference type="InterPro" id="IPR036259">
    <property type="entry name" value="MFS_trans_sf"/>
</dbReference>
<evidence type="ECO:0000256" key="3">
    <source>
        <dbReference type="ARBA" id="ARBA00022692"/>
    </source>
</evidence>
<dbReference type="InterPro" id="IPR011701">
    <property type="entry name" value="MFS"/>
</dbReference>